<dbReference type="DNASU" id="5308558"/>
<organism evidence="4 5">
    <name type="scientific">Parabacteroides distasonis</name>
    <dbReference type="NCBI Taxonomy" id="823"/>
    <lineage>
        <taxon>Bacteria</taxon>
        <taxon>Pseudomonadati</taxon>
        <taxon>Bacteroidota</taxon>
        <taxon>Bacteroidia</taxon>
        <taxon>Bacteroidales</taxon>
        <taxon>Tannerellaceae</taxon>
        <taxon>Parabacteroides</taxon>
    </lineage>
</organism>
<accession>A0A173T3F1</accession>
<evidence type="ECO:0000313" key="5">
    <source>
        <dbReference type="Proteomes" id="UP000095591"/>
    </source>
</evidence>
<gene>
    <name evidence="4" type="primary">cbiKp_2</name>
    <name evidence="4" type="ORF">ERS852429_01369</name>
</gene>
<dbReference type="Pfam" id="PF06180">
    <property type="entry name" value="CbiK"/>
    <property type="match status" value="1"/>
</dbReference>
<keyword evidence="3" id="KW-0732">Signal</keyword>
<evidence type="ECO:0000313" key="4">
    <source>
        <dbReference type="EMBL" id="CUM97201.1"/>
    </source>
</evidence>
<keyword evidence="2" id="KW-0479">Metal-binding</keyword>
<dbReference type="Gene3D" id="3.40.50.1400">
    <property type="match status" value="2"/>
</dbReference>
<dbReference type="GO" id="GO:0046872">
    <property type="term" value="F:metal ion binding"/>
    <property type="evidence" value="ECO:0007669"/>
    <property type="project" value="UniProtKB-KW"/>
</dbReference>
<feature type="binding site" evidence="2">
    <location>
        <position position="185"/>
    </location>
    <ligand>
        <name>Co(2+)</name>
        <dbReference type="ChEBI" id="CHEBI:48828"/>
    </ligand>
</feature>
<dbReference type="EC" id="4.99.1.3" evidence="4"/>
<dbReference type="GO" id="GO:0019251">
    <property type="term" value="P:anaerobic cobalamin biosynthetic process"/>
    <property type="evidence" value="ECO:0007669"/>
    <property type="project" value="InterPro"/>
</dbReference>
<dbReference type="AlphaFoldDB" id="A0A173T3F1"/>
<dbReference type="CDD" id="cd03412">
    <property type="entry name" value="CbiK_N"/>
    <property type="match status" value="1"/>
</dbReference>
<feature type="binding site" evidence="2">
    <location>
        <position position="216"/>
    </location>
    <ligand>
        <name>Co(2+)</name>
        <dbReference type="ChEBI" id="CHEBI:48828"/>
    </ligand>
</feature>
<protein>
    <submittedName>
        <fullName evidence="4">Sirohydrochlorin cobaltochelatase CbiKP</fullName>
        <ecNumber evidence="4">4.99.1.3</ecNumber>
    </submittedName>
</protein>
<keyword evidence="2" id="KW-0170">Cobalt</keyword>
<dbReference type="InterPro" id="IPR010388">
    <property type="entry name" value="Anaerobic_Co-chelatase"/>
</dbReference>
<evidence type="ECO:0000256" key="1">
    <source>
        <dbReference type="PIRSR" id="PIRSR033579-1"/>
    </source>
</evidence>
<proteinExistence type="predicted"/>
<dbReference type="GO" id="GO:0016852">
    <property type="term" value="F:sirohydrochlorin cobaltochelatase activity"/>
    <property type="evidence" value="ECO:0007669"/>
    <property type="project" value="UniProtKB-EC"/>
</dbReference>
<reference evidence="4 5" key="1">
    <citation type="submission" date="2015-09" db="EMBL/GenBank/DDBJ databases">
        <authorList>
            <consortium name="Pathogen Informatics"/>
        </authorList>
    </citation>
    <scope>NUCLEOTIDE SEQUENCE [LARGE SCALE GENOMIC DNA]</scope>
    <source>
        <strain evidence="4 5">2789STDY5608872</strain>
    </source>
</reference>
<sequence length="309" mass="35228">MYRGFLRSMFVCSLLLGFACSLWAKPGREFYASDIRESMEKGDKLAILMVHFGSAYPEARTQVLDVMNKRVKEAFPDVEVRQAYSARSVVSRLRAQGVWVQLPADALVELRDQGFTHVIIQPTIIIEGVEMEAIRKEAEQRKGLFKDLRVGNPLLYDDADYEAVMKAVSSPSGVTKNGAKLLVAHGTYHASNSAYAKLGYMFQTKGMKDYYTGTREGFPTIENVGEQMRQAGHKRVQLIPFMFVLIRGTENTVTDFWQKGLRQQGFDVDIYLKPLGENPAIRSLFIDHIRFAMKYKRATIFDRKKLYTH</sequence>
<keyword evidence="4" id="KW-0456">Lyase</keyword>
<feature type="signal peptide" evidence="3">
    <location>
        <begin position="1"/>
        <end position="24"/>
    </location>
</feature>
<dbReference type="PROSITE" id="PS51257">
    <property type="entry name" value="PROKAR_LIPOPROTEIN"/>
    <property type="match status" value="1"/>
</dbReference>
<dbReference type="RefSeq" id="WP_011967307.1">
    <property type="nucleotide sequence ID" value="NZ_CDRH01000222.1"/>
</dbReference>
<feature type="active site" description="Proton acceptor" evidence="1">
    <location>
        <position position="185"/>
    </location>
</feature>
<dbReference type="Proteomes" id="UP000095591">
    <property type="component" value="Unassembled WGS sequence"/>
</dbReference>
<dbReference type="SUPFAM" id="SSF53800">
    <property type="entry name" value="Chelatase"/>
    <property type="match status" value="1"/>
</dbReference>
<name>A0A173T3F1_PARDI</name>
<evidence type="ECO:0000256" key="2">
    <source>
        <dbReference type="PIRSR" id="PIRSR033579-3"/>
    </source>
</evidence>
<feature type="chain" id="PRO_5008012053" evidence="3">
    <location>
        <begin position="25"/>
        <end position="309"/>
    </location>
</feature>
<dbReference type="PIRSF" id="PIRSF033579">
    <property type="entry name" value="Anaer_Co_chel"/>
    <property type="match status" value="1"/>
</dbReference>
<evidence type="ECO:0000256" key="3">
    <source>
        <dbReference type="SAM" id="SignalP"/>
    </source>
</evidence>
<dbReference type="OMA" id="MGHGTWH"/>
<dbReference type="EMBL" id="CYXP01000002">
    <property type="protein sequence ID" value="CUM97201.1"/>
    <property type="molecule type" value="Genomic_DNA"/>
</dbReference>